<dbReference type="EnsemblMetazoa" id="GPPI036126-RA">
    <property type="protein sequence ID" value="GPPI036126-PA"/>
    <property type="gene ID" value="GPPI036126"/>
</dbReference>
<accession>A0A1B0BP49</accession>
<evidence type="ECO:0000313" key="2">
    <source>
        <dbReference type="EnsemblMetazoa" id="GPPI036126-PA"/>
    </source>
</evidence>
<evidence type="ECO:0000256" key="1">
    <source>
        <dbReference type="SAM" id="MobiDB-lite"/>
    </source>
</evidence>
<keyword evidence="3" id="KW-1185">Reference proteome</keyword>
<organism evidence="2 3">
    <name type="scientific">Glossina palpalis gambiensis</name>
    <dbReference type="NCBI Taxonomy" id="67801"/>
    <lineage>
        <taxon>Eukaryota</taxon>
        <taxon>Metazoa</taxon>
        <taxon>Ecdysozoa</taxon>
        <taxon>Arthropoda</taxon>
        <taxon>Hexapoda</taxon>
        <taxon>Insecta</taxon>
        <taxon>Pterygota</taxon>
        <taxon>Neoptera</taxon>
        <taxon>Endopterygota</taxon>
        <taxon>Diptera</taxon>
        <taxon>Brachycera</taxon>
        <taxon>Muscomorpha</taxon>
        <taxon>Hippoboscoidea</taxon>
        <taxon>Glossinidae</taxon>
        <taxon>Glossina</taxon>
    </lineage>
</organism>
<dbReference type="Proteomes" id="UP000092460">
    <property type="component" value="Unassembled WGS sequence"/>
</dbReference>
<name>A0A1B0BP49_9MUSC</name>
<feature type="compositionally biased region" description="Polar residues" evidence="1">
    <location>
        <begin position="1"/>
        <end position="19"/>
    </location>
</feature>
<dbReference type="EMBL" id="JXJN01017809">
    <property type="status" value="NOT_ANNOTATED_CDS"/>
    <property type="molecule type" value="Genomic_DNA"/>
</dbReference>
<dbReference type="VEuPathDB" id="VectorBase:GPPI036126"/>
<reference evidence="3" key="1">
    <citation type="submission" date="2015-01" db="EMBL/GenBank/DDBJ databases">
        <authorList>
            <person name="Aksoy S."/>
            <person name="Warren W."/>
            <person name="Wilson R.K."/>
        </authorList>
    </citation>
    <scope>NUCLEOTIDE SEQUENCE [LARGE SCALE GENOMIC DNA]</scope>
    <source>
        <strain evidence="3">IAEA</strain>
    </source>
</reference>
<sequence>MIMNNNWCGANSGPPTSCAPTPRPLGCKSTLRKEEACSESDGKLVANDPEHDEILAHKKLKPEFPRHNVFDVFLKAMSMHLAIMKFHMVEPNISKRTQATIVKQLAFFKKTGSCPNGRSHRTNLLGFMIHLLLTDKNWVQETVTNLSSF</sequence>
<evidence type="ECO:0000313" key="3">
    <source>
        <dbReference type="Proteomes" id="UP000092460"/>
    </source>
</evidence>
<reference evidence="2" key="2">
    <citation type="submission" date="2020-05" db="UniProtKB">
        <authorList>
            <consortium name="EnsemblMetazoa"/>
        </authorList>
    </citation>
    <scope>IDENTIFICATION</scope>
    <source>
        <strain evidence="2">IAEA</strain>
    </source>
</reference>
<feature type="region of interest" description="Disordered" evidence="1">
    <location>
        <begin position="1"/>
        <end position="23"/>
    </location>
</feature>
<proteinExistence type="predicted"/>
<dbReference type="AlphaFoldDB" id="A0A1B0BP49"/>
<protein>
    <submittedName>
        <fullName evidence="2">Uncharacterized protein</fullName>
    </submittedName>
</protein>